<evidence type="ECO:0000313" key="2">
    <source>
        <dbReference type="Proteomes" id="UP000187209"/>
    </source>
</evidence>
<dbReference type="Proteomes" id="UP000187209">
    <property type="component" value="Unassembled WGS sequence"/>
</dbReference>
<sequence>MESSQSIENNPQPLSYKAYLFMLRLSEEGSELLSIPKDSILKELLTIQQEIKLNELEITILAIYLERFGWLCREPLDKTLAFLSWTAKCMLNENRGEAESMLQKKYRFFHEYPKWIAKYRKDLIIGYIEINFKYKKLSKADVTSEEIDCYDYNLAVTQLIESSTRPEKLEG</sequence>
<comment type="caution">
    <text evidence="1">The sequence shown here is derived from an EMBL/GenBank/DDBJ whole genome shotgun (WGS) entry which is preliminary data.</text>
</comment>
<reference evidence="1 2" key="1">
    <citation type="submission" date="2016-11" db="EMBL/GenBank/DDBJ databases">
        <title>The macronuclear genome of Stentor coeruleus: a giant cell with tiny introns.</title>
        <authorList>
            <person name="Slabodnick M."/>
            <person name="Ruby J.G."/>
            <person name="Reiff S.B."/>
            <person name="Swart E.C."/>
            <person name="Gosai S."/>
            <person name="Prabakaran S."/>
            <person name="Witkowska E."/>
            <person name="Larue G.E."/>
            <person name="Fisher S."/>
            <person name="Freeman R.M."/>
            <person name="Gunawardena J."/>
            <person name="Chu W."/>
            <person name="Stover N.A."/>
            <person name="Gregory B.D."/>
            <person name="Nowacki M."/>
            <person name="Derisi J."/>
            <person name="Roy S.W."/>
            <person name="Marshall W.F."/>
            <person name="Sood P."/>
        </authorList>
    </citation>
    <scope>NUCLEOTIDE SEQUENCE [LARGE SCALE GENOMIC DNA]</scope>
    <source>
        <strain evidence="1">WM001</strain>
    </source>
</reference>
<proteinExistence type="predicted"/>
<keyword evidence="2" id="KW-1185">Reference proteome</keyword>
<name>A0A1R2CKQ6_9CILI</name>
<organism evidence="1 2">
    <name type="scientific">Stentor coeruleus</name>
    <dbReference type="NCBI Taxonomy" id="5963"/>
    <lineage>
        <taxon>Eukaryota</taxon>
        <taxon>Sar</taxon>
        <taxon>Alveolata</taxon>
        <taxon>Ciliophora</taxon>
        <taxon>Postciliodesmatophora</taxon>
        <taxon>Heterotrichea</taxon>
        <taxon>Heterotrichida</taxon>
        <taxon>Stentoridae</taxon>
        <taxon>Stentor</taxon>
    </lineage>
</organism>
<gene>
    <name evidence="1" type="ORF">SteCoe_8246</name>
</gene>
<evidence type="ECO:0000313" key="1">
    <source>
        <dbReference type="EMBL" id="OMJ89546.1"/>
    </source>
</evidence>
<accession>A0A1R2CKQ6</accession>
<dbReference type="EMBL" id="MPUH01000123">
    <property type="protein sequence ID" value="OMJ89546.1"/>
    <property type="molecule type" value="Genomic_DNA"/>
</dbReference>
<dbReference type="AlphaFoldDB" id="A0A1R2CKQ6"/>
<protein>
    <submittedName>
        <fullName evidence="1">Uncharacterized protein</fullName>
    </submittedName>
</protein>